<keyword evidence="2" id="KW-1185">Reference proteome</keyword>
<evidence type="ECO:0000313" key="1">
    <source>
        <dbReference type="EMBL" id="MED5017905.1"/>
    </source>
</evidence>
<dbReference type="Proteomes" id="UP001343257">
    <property type="component" value="Unassembled WGS sequence"/>
</dbReference>
<dbReference type="RefSeq" id="WP_328277877.1">
    <property type="nucleotide sequence ID" value="NZ_JARTLD010000028.1"/>
</dbReference>
<sequence length="73" mass="8451">MKKDVFAQRDKTRRILRRRLCHLYSTLIDGDTANAGIINEIKLLRATLLKCDPAEVIESFDLESQKKRPRLPA</sequence>
<dbReference type="EMBL" id="JARTLD010000028">
    <property type="protein sequence ID" value="MED5017905.1"/>
    <property type="molecule type" value="Genomic_DNA"/>
</dbReference>
<reference evidence="1 2" key="1">
    <citation type="submission" date="2023-03" db="EMBL/GenBank/DDBJ databases">
        <title>Bacillus Genome Sequencing.</title>
        <authorList>
            <person name="Dunlap C."/>
        </authorList>
    </citation>
    <scope>NUCLEOTIDE SEQUENCE [LARGE SCALE GENOMIC DNA]</scope>
    <source>
        <strain evidence="1 2">NRS-52</strain>
    </source>
</reference>
<gene>
    <name evidence="1" type="ORF">P9847_11385</name>
</gene>
<organism evidence="1 2">
    <name type="scientific">Paenibacillus chibensis</name>
    <dbReference type="NCBI Taxonomy" id="59846"/>
    <lineage>
        <taxon>Bacteria</taxon>
        <taxon>Bacillati</taxon>
        <taxon>Bacillota</taxon>
        <taxon>Bacilli</taxon>
        <taxon>Bacillales</taxon>
        <taxon>Paenibacillaceae</taxon>
        <taxon>Paenibacillus</taxon>
    </lineage>
</organism>
<name>A0ABU6PSR3_9BACL</name>
<accession>A0ABU6PSR3</accession>
<comment type="caution">
    <text evidence="1">The sequence shown here is derived from an EMBL/GenBank/DDBJ whole genome shotgun (WGS) entry which is preliminary data.</text>
</comment>
<evidence type="ECO:0000313" key="2">
    <source>
        <dbReference type="Proteomes" id="UP001343257"/>
    </source>
</evidence>
<proteinExistence type="predicted"/>
<protein>
    <submittedName>
        <fullName evidence="1">Uncharacterized protein</fullName>
    </submittedName>
</protein>